<dbReference type="Proteomes" id="UP000031366">
    <property type="component" value="Unassembled WGS sequence"/>
</dbReference>
<dbReference type="AlphaFoldDB" id="A0A0C1U270"/>
<name>A0A0C1U270_9CLOT</name>
<evidence type="ECO:0000313" key="1">
    <source>
        <dbReference type="EMBL" id="KIE45623.1"/>
    </source>
</evidence>
<comment type="caution">
    <text evidence="1">The sequence shown here is derived from an EMBL/GenBank/DDBJ whole genome shotgun (WGS) entry which is preliminary data.</text>
</comment>
<dbReference type="EMBL" id="AYSO01000019">
    <property type="protein sequence ID" value="KIE45623.1"/>
    <property type="molecule type" value="Genomic_DNA"/>
</dbReference>
<keyword evidence="2" id="KW-1185">Reference proteome</keyword>
<dbReference type="RefSeq" id="WP_236887411.1">
    <property type="nucleotide sequence ID" value="NZ_AYSO01000019.1"/>
</dbReference>
<sequence length="49" mass="5865">MMNKNTSNSSNDIKYANLHETEEKRLKEIEQQFNSEFGTEYYLMVMKKA</sequence>
<proteinExistence type="predicted"/>
<protein>
    <submittedName>
        <fullName evidence="1">Uncharacterized protein</fullName>
    </submittedName>
</protein>
<accession>A0A0C1U270</accession>
<organism evidence="1 2">
    <name type="scientific">Clostridium argentinense CDC 2741</name>
    <dbReference type="NCBI Taxonomy" id="1418104"/>
    <lineage>
        <taxon>Bacteria</taxon>
        <taxon>Bacillati</taxon>
        <taxon>Bacillota</taxon>
        <taxon>Clostridia</taxon>
        <taxon>Eubacteriales</taxon>
        <taxon>Clostridiaceae</taxon>
        <taxon>Clostridium</taxon>
    </lineage>
</organism>
<reference evidence="1 2" key="1">
    <citation type="journal article" date="2015" name="Infect. Genet. Evol.">
        <title>Genomic sequences of six botulinum neurotoxin-producing strains representing three clostridial species illustrate the mobility and diversity of botulinum neurotoxin genes.</title>
        <authorList>
            <person name="Smith T.J."/>
            <person name="Hill K.K."/>
            <person name="Xie G."/>
            <person name="Foley B.T."/>
            <person name="Williamson C.H."/>
            <person name="Foster J.T."/>
            <person name="Johnson S.L."/>
            <person name="Chertkov O."/>
            <person name="Teshima H."/>
            <person name="Gibbons H.S."/>
            <person name="Johnsky L.A."/>
            <person name="Karavis M.A."/>
            <person name="Smith L.A."/>
        </authorList>
    </citation>
    <scope>NUCLEOTIDE SEQUENCE [LARGE SCALE GENOMIC DNA]</scope>
    <source>
        <strain evidence="1 2">CDC 2741</strain>
    </source>
</reference>
<evidence type="ECO:0000313" key="2">
    <source>
        <dbReference type="Proteomes" id="UP000031366"/>
    </source>
</evidence>
<gene>
    <name evidence="1" type="ORF">U732_2769</name>
</gene>